<reference evidence="6 7" key="1">
    <citation type="journal article" date="2013" name="Genome Announc.">
        <title>Complete genome sequence of Myxococcus stipitatus strain DSM 14675, a fruiting myxobacterium.</title>
        <authorList>
            <person name="Huntley S."/>
            <person name="Kneip S."/>
            <person name="Treuner-Lange A."/>
            <person name="Sogaard-Andersen L."/>
        </authorList>
    </citation>
    <scope>NUCLEOTIDE SEQUENCE [LARGE SCALE GENOMIC DNA]</scope>
    <source>
        <strain evidence="7">DSM 14675 / JCM 12634 / Mx s8</strain>
    </source>
</reference>
<accession>L7U1B0</accession>
<evidence type="ECO:0008006" key="8">
    <source>
        <dbReference type="Google" id="ProtNLM"/>
    </source>
</evidence>
<feature type="domain" description="Teneurin-like YD-shell" evidence="5">
    <location>
        <begin position="2316"/>
        <end position="2497"/>
    </location>
</feature>
<evidence type="ECO:0000313" key="7">
    <source>
        <dbReference type="Proteomes" id="UP000011131"/>
    </source>
</evidence>
<proteinExistence type="predicted"/>
<feature type="domain" description="DUF6531" evidence="4">
    <location>
        <begin position="859"/>
        <end position="931"/>
    </location>
</feature>
<dbReference type="NCBIfam" id="TIGR01643">
    <property type="entry name" value="YD_repeat_2x"/>
    <property type="match status" value="2"/>
</dbReference>
<dbReference type="Pfam" id="PF25023">
    <property type="entry name" value="TEN_YD-shell"/>
    <property type="match status" value="2"/>
</dbReference>
<dbReference type="HOGENOM" id="CLU_225642_0_0_7"/>
<dbReference type="Gene3D" id="2.180.10.10">
    <property type="entry name" value="RHS repeat-associated core"/>
    <property type="match status" value="5"/>
</dbReference>
<dbReference type="PANTHER" id="PTHR32305">
    <property type="match status" value="1"/>
</dbReference>
<keyword evidence="3" id="KW-0732">Signal</keyword>
<evidence type="ECO:0000313" key="6">
    <source>
        <dbReference type="EMBL" id="AGC41963.1"/>
    </source>
</evidence>
<dbReference type="Pfam" id="PF20148">
    <property type="entry name" value="DUF6531"/>
    <property type="match status" value="1"/>
</dbReference>
<evidence type="ECO:0000256" key="3">
    <source>
        <dbReference type="SAM" id="SignalP"/>
    </source>
</evidence>
<dbReference type="PANTHER" id="PTHR32305:SF15">
    <property type="entry name" value="PROTEIN RHSA-RELATED"/>
    <property type="match status" value="1"/>
</dbReference>
<dbReference type="Pfam" id="PF05593">
    <property type="entry name" value="RHS_repeat"/>
    <property type="match status" value="1"/>
</dbReference>
<evidence type="ECO:0000259" key="4">
    <source>
        <dbReference type="Pfam" id="PF20148"/>
    </source>
</evidence>
<dbReference type="InterPro" id="IPR050708">
    <property type="entry name" value="T6SS_VgrG/RHS"/>
</dbReference>
<dbReference type="Proteomes" id="UP000011131">
    <property type="component" value="Chromosome"/>
</dbReference>
<protein>
    <recommendedName>
        <fullName evidence="8">Rhs family protein</fullName>
    </recommendedName>
</protein>
<dbReference type="STRING" id="1278073.MYSTI_00613"/>
<evidence type="ECO:0000259" key="5">
    <source>
        <dbReference type="Pfam" id="PF25023"/>
    </source>
</evidence>
<gene>
    <name evidence="6" type="ordered locus">MYSTI_00613</name>
</gene>
<dbReference type="NCBIfam" id="TIGR03696">
    <property type="entry name" value="Rhs_assc_core"/>
    <property type="match status" value="1"/>
</dbReference>
<dbReference type="KEGG" id="msd:MYSTI_00613"/>
<evidence type="ECO:0000256" key="1">
    <source>
        <dbReference type="ARBA" id="ARBA00022737"/>
    </source>
</evidence>
<dbReference type="InterPro" id="IPR045351">
    <property type="entry name" value="DUF6531"/>
</dbReference>
<keyword evidence="1" id="KW-0677">Repeat</keyword>
<dbReference type="InterPro" id="IPR006530">
    <property type="entry name" value="YD"/>
</dbReference>
<dbReference type="PATRIC" id="fig|1278073.3.peg.637"/>
<feature type="domain" description="Teneurin-like YD-shell" evidence="5">
    <location>
        <begin position="2565"/>
        <end position="2751"/>
    </location>
</feature>
<dbReference type="OrthoDB" id="9757552at2"/>
<dbReference type="EMBL" id="CP004025">
    <property type="protein sequence ID" value="AGC41963.1"/>
    <property type="molecule type" value="Genomic_DNA"/>
</dbReference>
<feature type="signal peptide" evidence="3">
    <location>
        <begin position="1"/>
        <end position="20"/>
    </location>
</feature>
<evidence type="ECO:0000256" key="2">
    <source>
        <dbReference type="SAM" id="MobiDB-lite"/>
    </source>
</evidence>
<dbReference type="InterPro" id="IPR022385">
    <property type="entry name" value="Rhs_assc_core"/>
</dbReference>
<name>L7U1B0_MYXSD</name>
<keyword evidence="7" id="KW-1185">Reference proteome</keyword>
<dbReference type="InterPro" id="IPR056823">
    <property type="entry name" value="TEN-like_YD-shell"/>
</dbReference>
<feature type="chain" id="PRO_5003983256" description="Rhs family protein" evidence="3">
    <location>
        <begin position="21"/>
        <end position="3148"/>
    </location>
</feature>
<organism evidence="6 7">
    <name type="scientific">Myxococcus stipitatus (strain DSM 14675 / JCM 12634 / Mx s8)</name>
    <dbReference type="NCBI Taxonomy" id="1278073"/>
    <lineage>
        <taxon>Bacteria</taxon>
        <taxon>Pseudomonadati</taxon>
        <taxon>Myxococcota</taxon>
        <taxon>Myxococcia</taxon>
        <taxon>Myxococcales</taxon>
        <taxon>Cystobacterineae</taxon>
        <taxon>Myxococcaceae</taxon>
        <taxon>Myxococcus</taxon>
    </lineage>
</organism>
<feature type="region of interest" description="Disordered" evidence="2">
    <location>
        <begin position="2297"/>
        <end position="2329"/>
    </location>
</feature>
<sequence>MSSKCALLWLMLLSGMSALADDGVSGWLDLSARKELASPLNGGRLESRRDSDFERNDQTRVYEAARTQWEASRDVAQVQFLEALAKVELMLPPQPAWWERFWHLPWPTEAERAALEQSRDALLSAEALLKTFRLTREDEKARREQAQAALTTLVEGLTAEMRGGYGRAWRMAWGGNSSEALQGIRAKALLWKSGLAVEDVSQVARIEKIVATDLQEGVVGQPLPQPVTVRVTTTTGEPVLGATVTFKGQAPSQPRFLPVGGSATPQAQLAVLTDENGLASVRVLPDTYILRYSFVRQATPHKLRLGYSMVTAETSNGTELFTLPSPFGHVGLPDAPAQVERLANVSAIQEPGIQLVSPLFGRVLDQYGNACANKKVVWTQAATTGRFFRFQDVMTTQVLDPTNPMQLTSIEEWSDTSGWIGPGYIPGPSTGYYYVTMTVDSLSRTVWINANSTLRYTFRTTSNDDFNGAYLTSSPKLKAVQILRWPQNAPGWVPLTGNEADLTDVAVGIWTLSEASEVLGFVEAVPSTIGTESGDDDKTVIFRQRFLVQNAWQEVYLQAIAFERRANGQLVKVCCARDLYSWNSSTTPTLDLQRQLTGGGSLPPRGMALTSDVAMAFWANNGTSDQIYARVKAQPQVPGDAVLDLSSHPRDADNDIILPESANAHRILPLLAGTEGGRVRFELYAKDYSTSPPTKVLQAAEDVEILHPSEDIVLSGLPLGAQWMLPAWDFVSSLKPEPGQPPPDDAQSPVAYPARLGVKVFTPGRLVVSRGGTELASATVRTGPTGITEVVPLSGAVLLGLDGFATVDVPPGQVGTEDIRVALVPENPVQETLHEDVPLTTRVGSVGKLPVAHTFVKGVSVVDGHLVKQAADVELPSRGLGLAWTRTYASGISGEGLLGAGWTHGYEGAVLPAGGGFRYVVTGGEGSGHTFQCTEEGVGCVPQRGFHGTLRVEGAGAGREFIFRAKSGVEYRHGRLDTAVYPARYRLTSIVAPAGHKVSLRYGDASLDGALTRVHDGASGRLLQLSYQRESGRLRLHRVELNHATSVDATTLTPLGVCIQYGYDSQRRLSSVARYDGACGSGAPVRTEAYSYENGASELGRTRMSQHIGPDGQVIRYTYHSALETIPGEDAYLLLVDKDARVKSVVETLSLQPLQEATTTFAYSIAPESRTVLGQSFTTFATEVKGPRPEVPATRYRMLPTGAVAELERPLSAGVVARTAALWDAVHRTRVTEEDARGRITRFSHDAKGNLVARRISGGALPAVGAVAATVAVTDAQGQSVAEVVEKWGYDAGFNTQTCHVDAEGYATVSRVDSTGDAPESLLPFGTGRVLETRHYANRVPRQVLTSTGTCEQAVASLATSSQDVVLQWKYCGVESTTPCPQGALTGDWVETVGADGHVETATGYDIYGQLLSKTLQVQGATTVASQYTYDARGRLLTEQDGLGRHRVQEWDALDRVKKEVRNTSQGLGVTRTLEYYAGGHLKREIVGGDFVREHTLDAAGRRVRTVESGGRLTGALETRFTYDEVGNQTSVLDRRGVRMSTAYDFADRPVEVIASVGDGPRFTSQGGSTDEVGRVRTVSRVGYDAVGNKVWESDLSGFDRTYRMDSLYRVVEEQGPEVPGATDGSSSLRYAQAFAYDLRGLRVRQVDGNGHPSTMEHDLLGRAVVLTDANGGVERRRHDGRGNVTETRWEVGGVQHRMKSATYDGLGRVFSTTETVAKESGQHVYTTQTVHDDVAHVEWTRDARGFLRARHFDGLGRVFKAVVDAASGPLARQPDVAGAGPALGLTSTVEFDKYGQVAANVDALGRRTETVHDALGRPQKVSRLMGVAESQVHDGEGRVIQSVDGRGVERRFTFDALGRPRDEVLVENISQSGQLLTVSQRVYVDSPDAEGLVREELRDARENLSGVFRDGLRREVRRVDAQGNASEIRFDALHKRQEKNPKGHVTRFSQDAVGRPLSQTEHLSSGGAAVYTQSWTYDDASRSQTYVDRRGVPTVDSSDGLGRKVRSVRGQGLEVAEQSWVHDAAGQAVRTVDANGHATGRLFDGAGRMLEETLGEGTVDAATTTFQYDAGGQLAQQKGPRATGASFDTRFSYDDLGRRVREEDALGQVTVRAFDASGNKVCEKRPLGQPTLGHGGATGLTLAQMESQACTGTSVTKYAYDELGKLLTVTDAAGGLYSYVYDATRNLVAKQDANGNLTTYEYDARNLRTAEHPHLDGHARLTPTQRASVPLFETGATPSGVIGTLTSRFTYDENGNLATRLDPKGQLTTLVHGLLDRLGSRSYSQHALPRVFPSVDSESITYDGNGNVSRETQHKSTASGPQSEVTSYTHDALDRVKTRLREHDGKKLTYAYDAMGHRTSVEDADGVTTTYSYDALGRLTHATLPAGMVRYSYWPDSLPKGVVWPNGVSEGRCYDDAGRLSQLVVAHGAVSSTCQPSGVAVSRYAYAYDSNGNRLSQVEARTAPQTQVLGADELTTYGHDVLDRLTGVASPDGVTSLYGLDAVGNRIGERQVPSSMAGGIGLGPDAYQGASQLQLTRDVTAAFNRVDWLREIVDAKDASRNATLDYDLAGNLVQRTMQSGTRALSWDIRQTLTAVFDNGLEVGRYDYDIGLQRTQRKTSSENVVYILDEDFVLQEADGAQASHPARRRYHYGAGPLAVTEISAQPSSSFLTSDALGSVADAMSTSVGGGVTAVRQYDAWGNHRAGSAPTAGAFKLGFTGHQYDVETGLTYARARYYDSELGRFISRDTYAGEQADAPSLHRYSYGRGNPLIYRDEDGHSATLVGGALGFAWGVGQAIGGAVNDCLLWSGCKGIGEYGSIVTQNTIAGAELGLSVDATVISGGTGLAVSGALGGAGVNALTFSGRAQEWSSFGEGQVKGAAYGAAGGVVLGKAAPYLGTAGKWAVGKVPGGAAALSKAYEMGGQVLGAVASRLPKGDMGSLGAAGNPFKLFAQRGEAVAVETASGGMALAPDGLPGGGGTAVGDATVASSSLPSSGAGTAAVPQHLFRGTSEGYPGNPALQRIGITPVSTDPVVAAIFATESSNYGKGVLQIASPEDLVGVELSAGNVLADLEREIAVGLAPLDFAKRASTTVTAAEARAILRKLGVGVPGRIPDKGALSDALRNAPSLSQEQIEGFIMEAVTKVKTP</sequence>
<dbReference type="InterPro" id="IPR031325">
    <property type="entry name" value="RHS_repeat"/>
</dbReference>
<dbReference type="eggNOG" id="COG3209">
    <property type="taxonomic scope" value="Bacteria"/>
</dbReference>